<protein>
    <recommendedName>
        <fullName evidence="2">Shieldin complex subunit 2 first OB fold domain-containing protein</fullName>
    </recommendedName>
</protein>
<dbReference type="Pfam" id="PF21669">
    <property type="entry name" value="SHLD2_OB1"/>
    <property type="match status" value="1"/>
</dbReference>
<organism evidence="3 4">
    <name type="scientific">Athelia psychrophila</name>
    <dbReference type="NCBI Taxonomy" id="1759441"/>
    <lineage>
        <taxon>Eukaryota</taxon>
        <taxon>Fungi</taxon>
        <taxon>Dikarya</taxon>
        <taxon>Basidiomycota</taxon>
        <taxon>Agaricomycotina</taxon>
        <taxon>Agaricomycetes</taxon>
        <taxon>Agaricomycetidae</taxon>
        <taxon>Atheliales</taxon>
        <taxon>Atheliaceae</taxon>
        <taxon>Athelia</taxon>
    </lineage>
</organism>
<evidence type="ECO:0000313" key="3">
    <source>
        <dbReference type="EMBL" id="KZP29127.1"/>
    </source>
</evidence>
<dbReference type="AlphaFoldDB" id="A0A166S817"/>
<evidence type="ECO:0000256" key="1">
    <source>
        <dbReference type="SAM" id="MobiDB-lite"/>
    </source>
</evidence>
<dbReference type="Proteomes" id="UP000076532">
    <property type="component" value="Unassembled WGS sequence"/>
</dbReference>
<proteinExistence type="predicted"/>
<evidence type="ECO:0000259" key="2">
    <source>
        <dbReference type="Pfam" id="PF21669"/>
    </source>
</evidence>
<dbReference type="InterPro" id="IPR049507">
    <property type="entry name" value="SHLD2_OB1"/>
</dbReference>
<accession>A0A166S817</accession>
<dbReference type="STRING" id="436010.A0A166S817"/>
<feature type="region of interest" description="Disordered" evidence="1">
    <location>
        <begin position="70"/>
        <end position="108"/>
    </location>
</feature>
<reference evidence="3 4" key="1">
    <citation type="journal article" date="2016" name="Mol. Biol. Evol.">
        <title>Comparative Genomics of Early-Diverging Mushroom-Forming Fungi Provides Insights into the Origins of Lignocellulose Decay Capabilities.</title>
        <authorList>
            <person name="Nagy L.G."/>
            <person name="Riley R."/>
            <person name="Tritt A."/>
            <person name="Adam C."/>
            <person name="Daum C."/>
            <person name="Floudas D."/>
            <person name="Sun H."/>
            <person name="Yadav J.S."/>
            <person name="Pangilinan J."/>
            <person name="Larsson K.H."/>
            <person name="Matsuura K."/>
            <person name="Barry K."/>
            <person name="Labutti K."/>
            <person name="Kuo R."/>
            <person name="Ohm R.A."/>
            <person name="Bhattacharya S.S."/>
            <person name="Shirouzu T."/>
            <person name="Yoshinaga Y."/>
            <person name="Martin F.M."/>
            <person name="Grigoriev I.V."/>
            <person name="Hibbett D.S."/>
        </authorList>
    </citation>
    <scope>NUCLEOTIDE SEQUENCE [LARGE SCALE GENOMIC DNA]</scope>
    <source>
        <strain evidence="3 4">CBS 109695</strain>
    </source>
</reference>
<dbReference type="SUPFAM" id="SSF50249">
    <property type="entry name" value="Nucleic acid-binding proteins"/>
    <property type="match status" value="1"/>
</dbReference>
<dbReference type="Gene3D" id="2.40.50.140">
    <property type="entry name" value="Nucleic acid-binding proteins"/>
    <property type="match status" value="1"/>
</dbReference>
<sequence length="318" mass="34790">MSQFRVFLGAPSLADLRQSSSSYQWQTVSSESSKSSGSTSVVFPPATLAAASRRISLLYENVIFGEAEEDDEDMYKDSQENSRKHENQTTVFTWPPTEDGPRARANTQSFNLPSVSASRLQTSLLETQETQETASYNCSDASSIGRFPAFSFSLHSISSLSSLRTKGKGTGQKVAVLLATLEVEGPDTIRIKQGKDAGKEVSLLKMILGDEEGNVCKLTAWREIADTWGGNDVAPSVKRGDIVYIENVTFSSDPTSSLSLTASPYLRSKLDICYRTMPYTHEDKRLRPDLRLGVSDVAVRKVGAIVKWFEGMAGLDSA</sequence>
<name>A0A166S817_9AGAM</name>
<evidence type="ECO:0000313" key="4">
    <source>
        <dbReference type="Proteomes" id="UP000076532"/>
    </source>
</evidence>
<keyword evidence="4" id="KW-1185">Reference proteome</keyword>
<feature type="compositionally biased region" description="Basic and acidic residues" evidence="1">
    <location>
        <begin position="75"/>
        <end position="87"/>
    </location>
</feature>
<feature type="domain" description="Shieldin complex subunit 2 first OB fold" evidence="2">
    <location>
        <begin position="168"/>
        <end position="254"/>
    </location>
</feature>
<dbReference type="OrthoDB" id="2570580at2759"/>
<dbReference type="EMBL" id="KV417500">
    <property type="protein sequence ID" value="KZP29127.1"/>
    <property type="molecule type" value="Genomic_DNA"/>
</dbReference>
<gene>
    <name evidence="3" type="ORF">FIBSPDRAFT_728098</name>
</gene>
<dbReference type="InterPro" id="IPR012340">
    <property type="entry name" value="NA-bd_OB-fold"/>
</dbReference>